<feature type="domain" description="PPi-type phosphoenolpyruvate carboxykinase lobe 2" evidence="1">
    <location>
        <begin position="512"/>
        <end position="621"/>
    </location>
</feature>
<dbReference type="STRING" id="655355.SAMN05216283_102426"/>
<keyword evidence="3" id="KW-1185">Reference proteome</keyword>
<evidence type="ECO:0000313" key="3">
    <source>
        <dbReference type="Proteomes" id="UP000198964"/>
    </source>
</evidence>
<name>A0A1I2FAM9_9BACT</name>
<proteinExistence type="predicted"/>
<dbReference type="EMBL" id="FONW01000002">
    <property type="protein sequence ID" value="SFF02432.1"/>
    <property type="molecule type" value="Genomic_DNA"/>
</dbReference>
<dbReference type="RefSeq" id="WP_093919087.1">
    <property type="nucleotide sequence ID" value="NZ_FONW01000002.1"/>
</dbReference>
<dbReference type="InterPro" id="IPR058710">
    <property type="entry name" value="PEPCK_lobe_2"/>
</dbReference>
<evidence type="ECO:0000259" key="1">
    <source>
        <dbReference type="Pfam" id="PF26300"/>
    </source>
</evidence>
<protein>
    <recommendedName>
        <fullName evidence="1">PPi-type phosphoenolpyruvate carboxykinase lobe 2 domain-containing protein</fullName>
    </recommendedName>
</protein>
<gene>
    <name evidence="2" type="ORF">SAMN05216283_102426</name>
</gene>
<reference evidence="2 3" key="1">
    <citation type="submission" date="2016-10" db="EMBL/GenBank/DDBJ databases">
        <authorList>
            <person name="de Groot N.N."/>
        </authorList>
    </citation>
    <scope>NUCLEOTIDE SEQUENCE [LARGE SCALE GENOMIC DNA]</scope>
    <source>
        <strain evidence="2 3">CGMCC 1.9156</strain>
    </source>
</reference>
<accession>A0A1I2FAM9</accession>
<dbReference type="Proteomes" id="UP000198964">
    <property type="component" value="Unassembled WGS sequence"/>
</dbReference>
<organism evidence="2 3">
    <name type="scientific">Sunxiuqinia elliptica</name>
    <dbReference type="NCBI Taxonomy" id="655355"/>
    <lineage>
        <taxon>Bacteria</taxon>
        <taxon>Pseudomonadati</taxon>
        <taxon>Bacteroidota</taxon>
        <taxon>Bacteroidia</taxon>
        <taxon>Marinilabiliales</taxon>
        <taxon>Prolixibacteraceae</taxon>
        <taxon>Sunxiuqinia</taxon>
    </lineage>
</organism>
<sequence>MTVDRTFGIGINSNEPEVSAKKKIQYINLKLAADGYPTCMPGLKTDFLEMARPLLNNYNIKSQLLSKKNSPMGERIQDFLNDFLSDVPGNNQFTFPGHPFILDRHGLARIVSMPGDADYYETDIIKSFRTAQGVLNNPKEDRRTTKGVFHVSEGGLPIPDDKKSVPKVTFCKLLQAALNPPRELMRLPFTANQEKQAELFVKLMLRPIVVPEVPGVMKEKSMEICFLAPGSLVSNLDFVESIFGNAGDPFLPENDAALSPDNWTGHSGCVILAPHLTKLTKKELGLPHFDNATDRQKRDGMCWTEEGEKYNDGTAFKITARTEQGIAVTLIADNYYGYCKKEVKTMIGYSANLYGLAEEEHAGGAIAFRSYNLGEKCYMDERLPTNGLTFASFLYLFADMLELREEGYAVDKQYRDVIYIPEDSRFDLLKQTITWNKGNKEQLIKLLPYKHYIYPNGYRVEMRKRIEGPKWHLVGTVAEGTLCHKPCTVSGGGKSEISKSIEDAMIQGSVIVADLNADLDIVEEIMSKDFSKRFKVPADYSVNKSRHILSRRRSLGSVIKLLTPAEEYTEEYNDWVNSLPQRIKVLVYVIKGNYSEDWDKDWRKYFSVDKINGVPGNELKFQNNKLLSNYLRVGHDTDNSWRIFLLRQDYNPSSKVQFEDDITASVVLDAKKLENLNPEYRNSSVKIVKNCESRLFQRPDDCVIKGYDKQGEKDLSSPNTFLSNFEPLTRKQVQEIKDDAIGFELYTQPVKDLINNFLSSDKPEYLVVPSEPRLVNGKPSKNPRYLQIRPDLVDPVNKYVAEVTTRIFRKVPLDKAVYLPVNAVLPGRRNNPAEPANNVPPLAVYNPIHYQELPELFIDFICSITGKSPSTTGFGSEGALTKGPFNSLLPASDLNNAFLSYILTGYDGFSSAAGYVGPKYKVDHDISLLVPEIWCRMSVEERDPEFLIKNGYLEKIENFVYKGKPVDASLLGYRITLKFVTHFMARIFSKPDAVFNEEMLRPETQDMETFVASIDNLSITQKRVAEGFLRDNTVDQLCPPLKALIYVMTEGNYKGMDRNDPEFRAMFTRDAVLNSDWYKERLIEKQKRDIAQWTKNVAYMEEVIGRQNFAETSVRLGLPERLAEARGTLKKVSSSAYLDSLQGTIGVDTLSPIAD</sequence>
<dbReference type="AlphaFoldDB" id="A0A1I2FAM9"/>
<dbReference type="Pfam" id="PF26300">
    <property type="entry name" value="PEPCK_PPi_lobe_2"/>
    <property type="match status" value="1"/>
</dbReference>
<evidence type="ECO:0000313" key="2">
    <source>
        <dbReference type="EMBL" id="SFF02432.1"/>
    </source>
</evidence>